<reference evidence="4 5" key="1">
    <citation type="submission" date="2024-02" db="EMBL/GenBank/DDBJ databases">
        <title>First draft genome assembly of two strains of Seiridium cardinale.</title>
        <authorList>
            <person name="Emiliani G."/>
            <person name="Scali E."/>
        </authorList>
    </citation>
    <scope>NUCLEOTIDE SEQUENCE [LARGE SCALE GENOMIC DNA]</scope>
    <source>
        <strain evidence="4 5">BM-138-000479</strain>
    </source>
</reference>
<dbReference type="InterPro" id="IPR002347">
    <property type="entry name" value="SDR_fam"/>
</dbReference>
<gene>
    <name evidence="4" type="ORF">SCAR479_00588</name>
</gene>
<protein>
    <submittedName>
        <fullName evidence="4">Short-chain dehydrogenase</fullName>
    </submittedName>
</protein>
<dbReference type="Proteomes" id="UP001465668">
    <property type="component" value="Unassembled WGS sequence"/>
</dbReference>
<evidence type="ECO:0000256" key="3">
    <source>
        <dbReference type="ARBA" id="ARBA00023002"/>
    </source>
</evidence>
<name>A0ABR2Y9X5_9PEZI</name>
<comment type="similarity">
    <text evidence="1">Belongs to the short-chain dehydrogenases/reductases (SDR) family.</text>
</comment>
<evidence type="ECO:0000256" key="2">
    <source>
        <dbReference type="ARBA" id="ARBA00022857"/>
    </source>
</evidence>
<dbReference type="InterPro" id="IPR036291">
    <property type="entry name" value="NAD(P)-bd_dom_sf"/>
</dbReference>
<dbReference type="Pfam" id="PF00106">
    <property type="entry name" value="adh_short"/>
    <property type="match status" value="1"/>
</dbReference>
<dbReference type="SUPFAM" id="SSF51735">
    <property type="entry name" value="NAD(P)-binding Rossmann-fold domains"/>
    <property type="match status" value="1"/>
</dbReference>
<accession>A0ABR2Y9X5</accession>
<dbReference type="EMBL" id="JARVKM010000001">
    <property type="protein sequence ID" value="KAK9784029.1"/>
    <property type="molecule type" value="Genomic_DNA"/>
</dbReference>
<sequence>MAPGPTFASSWTQSFPPKPVFTERNVADLKGKVFIVTGSNTGIGKELARILFAKNARVYIAARSEEKSQRAIADIQKAVPNSTGEVIFLQLDLADLESVKYAARSFLAKEEKLNVLFNNAGVMVSPEVPPPKSKQGYELSIGVNCVGTLLFTKLLTPTLAATVKSEPANSVRVIWLSSFGLEIFGEEGVGLPTDNLDFHIPAGHTERYGRSKVGAWALAVEYAKRHRADGIVSVPLNPGNIQTELARDQRSIFKLLVRLITYPPVNGAYTELFAGFAPEITIDAPRWSEKWVVPFGRIHPLRSDLGKATKSQAEGGTGGTAKFWEWCEQQIKDYLQSSSETRGLLIRVRGV</sequence>
<dbReference type="Gene3D" id="3.40.50.720">
    <property type="entry name" value="NAD(P)-binding Rossmann-like Domain"/>
    <property type="match status" value="1"/>
</dbReference>
<proteinExistence type="inferred from homology"/>
<evidence type="ECO:0000256" key="1">
    <source>
        <dbReference type="ARBA" id="ARBA00006484"/>
    </source>
</evidence>
<comment type="caution">
    <text evidence="4">The sequence shown here is derived from an EMBL/GenBank/DDBJ whole genome shotgun (WGS) entry which is preliminary data.</text>
</comment>
<dbReference type="PANTHER" id="PTHR24320">
    <property type="entry name" value="RETINOL DEHYDROGENASE"/>
    <property type="match status" value="1"/>
</dbReference>
<evidence type="ECO:0000313" key="5">
    <source>
        <dbReference type="Proteomes" id="UP001465668"/>
    </source>
</evidence>
<dbReference type="PANTHER" id="PTHR24320:SF236">
    <property type="entry name" value="SHORT-CHAIN DEHYDROGENASE-RELATED"/>
    <property type="match status" value="1"/>
</dbReference>
<evidence type="ECO:0000313" key="4">
    <source>
        <dbReference type="EMBL" id="KAK9784029.1"/>
    </source>
</evidence>
<keyword evidence="3" id="KW-0560">Oxidoreductase</keyword>
<organism evidence="4 5">
    <name type="scientific">Seiridium cardinale</name>
    <dbReference type="NCBI Taxonomy" id="138064"/>
    <lineage>
        <taxon>Eukaryota</taxon>
        <taxon>Fungi</taxon>
        <taxon>Dikarya</taxon>
        <taxon>Ascomycota</taxon>
        <taxon>Pezizomycotina</taxon>
        <taxon>Sordariomycetes</taxon>
        <taxon>Xylariomycetidae</taxon>
        <taxon>Amphisphaeriales</taxon>
        <taxon>Sporocadaceae</taxon>
        <taxon>Seiridium</taxon>
    </lineage>
</organism>
<keyword evidence="5" id="KW-1185">Reference proteome</keyword>
<keyword evidence="2" id="KW-0521">NADP</keyword>
<dbReference type="PRINTS" id="PR00081">
    <property type="entry name" value="GDHRDH"/>
</dbReference>